<accession>A0A1I5V128</accession>
<dbReference type="InterPro" id="IPR003594">
    <property type="entry name" value="HATPase_dom"/>
</dbReference>
<dbReference type="EMBL" id="FOWC01000008">
    <property type="protein sequence ID" value="SFQ01254.1"/>
    <property type="molecule type" value="Genomic_DNA"/>
</dbReference>
<dbReference type="Gene3D" id="3.30.565.10">
    <property type="entry name" value="Histidine kinase-like ATPase, C-terminal domain"/>
    <property type="match status" value="1"/>
</dbReference>
<dbReference type="STRING" id="112413.SAMN05421854_108172"/>
<evidence type="ECO:0000256" key="1">
    <source>
        <dbReference type="ARBA" id="ARBA00022527"/>
    </source>
</evidence>
<feature type="domain" description="Histidine kinase/HSP90-like ATPase" evidence="2">
    <location>
        <begin position="29"/>
        <end position="127"/>
    </location>
</feature>
<proteinExistence type="predicted"/>
<evidence type="ECO:0000313" key="3">
    <source>
        <dbReference type="EMBL" id="SFQ01254.1"/>
    </source>
</evidence>
<dbReference type="PANTHER" id="PTHR35526">
    <property type="entry name" value="ANTI-SIGMA-F FACTOR RSBW-RELATED"/>
    <property type="match status" value="1"/>
</dbReference>
<dbReference type="RefSeq" id="WP_167545467.1">
    <property type="nucleotide sequence ID" value="NZ_FOWC01000008.1"/>
</dbReference>
<evidence type="ECO:0000313" key="4">
    <source>
        <dbReference type="Proteomes" id="UP000199137"/>
    </source>
</evidence>
<keyword evidence="3" id="KW-0808">Transferase</keyword>
<keyword evidence="3" id="KW-0418">Kinase</keyword>
<dbReference type="InterPro" id="IPR050267">
    <property type="entry name" value="Anti-sigma-factor_SerPK"/>
</dbReference>
<evidence type="ECO:0000259" key="2">
    <source>
        <dbReference type="Pfam" id="PF13581"/>
    </source>
</evidence>
<dbReference type="InterPro" id="IPR036890">
    <property type="entry name" value="HATPase_C_sf"/>
</dbReference>
<dbReference type="AlphaFoldDB" id="A0A1I5V128"/>
<dbReference type="PANTHER" id="PTHR35526:SF3">
    <property type="entry name" value="ANTI-SIGMA-F FACTOR RSBW"/>
    <property type="match status" value="1"/>
</dbReference>
<dbReference type="GO" id="GO:0004674">
    <property type="term" value="F:protein serine/threonine kinase activity"/>
    <property type="evidence" value="ECO:0007669"/>
    <property type="project" value="UniProtKB-KW"/>
</dbReference>
<dbReference type="Proteomes" id="UP000199137">
    <property type="component" value="Unassembled WGS sequence"/>
</dbReference>
<name>A0A1I5V128_9PSEU</name>
<reference evidence="3 4" key="1">
    <citation type="submission" date="2016-10" db="EMBL/GenBank/DDBJ databases">
        <authorList>
            <person name="de Groot N.N."/>
        </authorList>
    </citation>
    <scope>NUCLEOTIDE SEQUENCE [LARGE SCALE GENOMIC DNA]</scope>
    <source>
        <strain evidence="3 4">DSM 44637</strain>
    </source>
</reference>
<keyword evidence="1" id="KW-0723">Serine/threonine-protein kinase</keyword>
<protein>
    <submittedName>
        <fullName evidence="3">Serine/threonine-protein kinase RsbW</fullName>
    </submittedName>
</protein>
<sequence>MNDEGPGSRASGGMPAVDRLLDEVIELRLPAETYQIPLVRMLAQAVAARADYGLDAIADAKMAVDEACAQVVSTAAPGAAMTCQFTVSPEGIRFTVKTRTGQPEPPSERSFGWHVLTTLAANVSARSVPDPAEDGYALTLDLDLHREASG</sequence>
<dbReference type="Pfam" id="PF13581">
    <property type="entry name" value="HATPase_c_2"/>
    <property type="match status" value="1"/>
</dbReference>
<organism evidence="3 4">
    <name type="scientific">Amycolatopsis rubida</name>
    <dbReference type="NCBI Taxonomy" id="112413"/>
    <lineage>
        <taxon>Bacteria</taxon>
        <taxon>Bacillati</taxon>
        <taxon>Actinomycetota</taxon>
        <taxon>Actinomycetes</taxon>
        <taxon>Pseudonocardiales</taxon>
        <taxon>Pseudonocardiaceae</taxon>
        <taxon>Amycolatopsis</taxon>
    </lineage>
</organism>
<gene>
    <name evidence="3" type="ORF">SAMN05421854_108172</name>
</gene>